<feature type="non-terminal residue" evidence="3">
    <location>
        <position position="1"/>
    </location>
</feature>
<dbReference type="Pfam" id="PF23247">
    <property type="entry name" value="LRR_RPS2"/>
    <property type="match status" value="3"/>
</dbReference>
<dbReference type="Gene3D" id="3.80.10.10">
    <property type="entry name" value="Ribonuclease Inhibitor"/>
    <property type="match status" value="2"/>
</dbReference>
<accession>A0A7J8SFU4</accession>
<dbReference type="InterPro" id="IPR050905">
    <property type="entry name" value="Plant_NBS-LRR"/>
</dbReference>
<dbReference type="EMBL" id="JABFAC010000009">
    <property type="protein sequence ID" value="MBA0624959.1"/>
    <property type="molecule type" value="Genomic_DNA"/>
</dbReference>
<dbReference type="InterPro" id="IPR032675">
    <property type="entry name" value="LRR_dom_sf"/>
</dbReference>
<protein>
    <recommendedName>
        <fullName evidence="2">Disease resistance protein At4g27190-like leucine-rich repeats domain-containing protein</fullName>
    </recommendedName>
</protein>
<dbReference type="PANTHER" id="PTHR33463">
    <property type="entry name" value="NB-ARC DOMAIN-CONTAINING PROTEIN-RELATED"/>
    <property type="match status" value="1"/>
</dbReference>
<dbReference type="SUPFAM" id="SSF52047">
    <property type="entry name" value="RNI-like"/>
    <property type="match status" value="1"/>
</dbReference>
<evidence type="ECO:0000313" key="4">
    <source>
        <dbReference type="Proteomes" id="UP000593561"/>
    </source>
</evidence>
<reference evidence="3 4" key="1">
    <citation type="journal article" date="2019" name="Genome Biol. Evol.">
        <title>Insights into the evolution of the New World diploid cottons (Gossypium, subgenus Houzingenia) based on genome sequencing.</title>
        <authorList>
            <person name="Grover C.E."/>
            <person name="Arick M.A. 2nd"/>
            <person name="Thrash A."/>
            <person name="Conover J.L."/>
            <person name="Sanders W.S."/>
            <person name="Peterson D.G."/>
            <person name="Frelichowski J.E."/>
            <person name="Scheffler J.A."/>
            <person name="Scheffler B.E."/>
            <person name="Wendel J.F."/>
        </authorList>
    </citation>
    <scope>NUCLEOTIDE SEQUENCE [LARGE SCALE GENOMIC DNA]</scope>
    <source>
        <strain evidence="3">27</strain>
        <tissue evidence="3">Leaf</tissue>
    </source>
</reference>
<organism evidence="3 4">
    <name type="scientific">Gossypium davidsonii</name>
    <name type="common">Davidson's cotton</name>
    <name type="synonym">Gossypium klotzschianum subsp. davidsonii</name>
    <dbReference type="NCBI Taxonomy" id="34287"/>
    <lineage>
        <taxon>Eukaryota</taxon>
        <taxon>Viridiplantae</taxon>
        <taxon>Streptophyta</taxon>
        <taxon>Embryophyta</taxon>
        <taxon>Tracheophyta</taxon>
        <taxon>Spermatophyta</taxon>
        <taxon>Magnoliopsida</taxon>
        <taxon>eudicotyledons</taxon>
        <taxon>Gunneridae</taxon>
        <taxon>Pentapetalae</taxon>
        <taxon>rosids</taxon>
        <taxon>malvids</taxon>
        <taxon>Malvales</taxon>
        <taxon>Malvaceae</taxon>
        <taxon>Malvoideae</taxon>
        <taxon>Gossypium</taxon>
    </lineage>
</organism>
<sequence length="339" mass="38798">MSVANSLGQLHTLKIKSCSQLEDIIQDRQVAYKCLLQSLREISLIDLPQLKGRDENGIMLTQSSLQKLKVHNCPQLTHFIISITIQKLSFSEMTEKKQKSNVTVPERRGGTSTCMEYLTISNFEELFKYPRYNLSSLEILCLYKLTELRVIWSGPIQVEHFQNLTRLKVHNCRRLRYIFSPTIARNLPQLCTLIIAHCEKLEQIIEKDQTSSQHHLQPICFPKLNWINIINCENLKCLSPITLAHGGLPNLGLLYLKRVSKLEQVFEGDESNVSRDEEKVIHLPGLIDLVLGNLPNLVSFSPRGYHFVFPSLMDLRVTGCPNITTRFSVDSEKSMHAKT</sequence>
<evidence type="ECO:0000259" key="2">
    <source>
        <dbReference type="Pfam" id="PF23247"/>
    </source>
</evidence>
<dbReference type="PANTHER" id="PTHR33463:SF135">
    <property type="entry name" value="RESISTANCE PROTEIN RPS2, PUTATIVE-RELATED"/>
    <property type="match status" value="1"/>
</dbReference>
<feature type="domain" description="Disease resistance protein At4g27190-like leucine-rich repeats" evidence="2">
    <location>
        <begin position="3"/>
        <end position="81"/>
    </location>
</feature>
<feature type="domain" description="Disease resistance protein At4g27190-like leucine-rich repeats" evidence="2">
    <location>
        <begin position="133"/>
        <end position="199"/>
    </location>
</feature>
<gene>
    <name evidence="3" type="ORF">Godav_010221</name>
</gene>
<keyword evidence="4" id="KW-1185">Reference proteome</keyword>
<feature type="domain" description="Disease resistance protein At4g27190-like leucine-rich repeats" evidence="2">
    <location>
        <begin position="207"/>
        <end position="335"/>
    </location>
</feature>
<dbReference type="AlphaFoldDB" id="A0A7J8SFU4"/>
<dbReference type="Proteomes" id="UP000593561">
    <property type="component" value="Unassembled WGS sequence"/>
</dbReference>
<proteinExistence type="predicted"/>
<evidence type="ECO:0000313" key="3">
    <source>
        <dbReference type="EMBL" id="MBA0624959.1"/>
    </source>
</evidence>
<comment type="caution">
    <text evidence="3">The sequence shown here is derived from an EMBL/GenBank/DDBJ whole genome shotgun (WGS) entry which is preliminary data.</text>
</comment>
<keyword evidence="1" id="KW-0611">Plant defense</keyword>
<dbReference type="InterPro" id="IPR057135">
    <property type="entry name" value="At4g27190-like_LRR"/>
</dbReference>
<evidence type="ECO:0000256" key="1">
    <source>
        <dbReference type="ARBA" id="ARBA00022821"/>
    </source>
</evidence>
<name>A0A7J8SFU4_GOSDV</name>